<evidence type="ECO:0000313" key="3">
    <source>
        <dbReference type="Proteomes" id="UP000284403"/>
    </source>
</evidence>
<dbReference type="EMBL" id="MKKU01000726">
    <property type="protein sequence ID" value="RNF03360.1"/>
    <property type="molecule type" value="Genomic_DNA"/>
</dbReference>
<dbReference type="RefSeq" id="XP_029224826.1">
    <property type="nucleotide sequence ID" value="XM_029375148.1"/>
</dbReference>
<name>A0A422NCY0_9TRYP</name>
<accession>A0A422NCY0</accession>
<feature type="compositionally biased region" description="Basic and acidic residues" evidence="1">
    <location>
        <begin position="163"/>
        <end position="185"/>
    </location>
</feature>
<dbReference type="GeneID" id="40321905"/>
<feature type="region of interest" description="Disordered" evidence="1">
    <location>
        <begin position="163"/>
        <end position="228"/>
    </location>
</feature>
<protein>
    <submittedName>
        <fullName evidence="2">Uncharacterized protein</fullName>
    </submittedName>
</protein>
<dbReference type="AlphaFoldDB" id="A0A422NCY0"/>
<proteinExistence type="predicted"/>
<dbReference type="SUPFAM" id="SSF50249">
    <property type="entry name" value="Nucleic acid-binding proteins"/>
    <property type="match status" value="1"/>
</dbReference>
<sequence length="228" mass="25231">MSGCGRKHRAKHLTRQFLDADGWRGPAAGESMAVCVESPQGQHVRVLLFDSSGAGDAPTGSFNGAVDDTGVTLPAECVVFVPGKFRKVIWLAVKDVIVVADGATVAFKPSPDQLKAFFRENPEWQRRLAAAQEKVEACRRTVEQLPQYAKTTPTTTSMLTKVGEEGCSKDSADAVGAEEHEERGDLNPNRNNIRHKVQFFYDSEECGEEEEEEEEEEEKKEEEEEKEG</sequence>
<keyword evidence="3" id="KW-1185">Reference proteome</keyword>
<gene>
    <name evidence="2" type="ORF">Tco025E_08294</name>
</gene>
<organism evidence="2 3">
    <name type="scientific">Trypanosoma conorhini</name>
    <dbReference type="NCBI Taxonomy" id="83891"/>
    <lineage>
        <taxon>Eukaryota</taxon>
        <taxon>Discoba</taxon>
        <taxon>Euglenozoa</taxon>
        <taxon>Kinetoplastea</taxon>
        <taxon>Metakinetoplastina</taxon>
        <taxon>Trypanosomatida</taxon>
        <taxon>Trypanosomatidae</taxon>
        <taxon>Trypanosoma</taxon>
    </lineage>
</organism>
<evidence type="ECO:0000313" key="2">
    <source>
        <dbReference type="EMBL" id="RNF03360.1"/>
    </source>
</evidence>
<feature type="compositionally biased region" description="Acidic residues" evidence="1">
    <location>
        <begin position="202"/>
        <end position="228"/>
    </location>
</feature>
<reference evidence="2 3" key="1">
    <citation type="journal article" date="2018" name="BMC Genomics">
        <title>Genomic comparison of Trypanosoma conorhini and Trypanosoma rangeli to Trypanosoma cruzi strains of high and low virulence.</title>
        <authorList>
            <person name="Bradwell K.R."/>
            <person name="Koparde V.N."/>
            <person name="Matveyev A.V."/>
            <person name="Serrano M.G."/>
            <person name="Alves J.M."/>
            <person name="Parikh H."/>
            <person name="Huang B."/>
            <person name="Lee V."/>
            <person name="Espinosa-Alvarez O."/>
            <person name="Ortiz P.A."/>
            <person name="Costa-Martins A.G."/>
            <person name="Teixeira M.M."/>
            <person name="Buck G.A."/>
        </authorList>
    </citation>
    <scope>NUCLEOTIDE SEQUENCE [LARGE SCALE GENOMIC DNA]</scope>
    <source>
        <strain evidence="2 3">025E</strain>
    </source>
</reference>
<dbReference type="InterPro" id="IPR012340">
    <property type="entry name" value="NA-bd_OB-fold"/>
</dbReference>
<dbReference type="OrthoDB" id="278408at2759"/>
<dbReference type="Proteomes" id="UP000284403">
    <property type="component" value="Unassembled WGS sequence"/>
</dbReference>
<evidence type="ECO:0000256" key="1">
    <source>
        <dbReference type="SAM" id="MobiDB-lite"/>
    </source>
</evidence>
<comment type="caution">
    <text evidence="2">The sequence shown here is derived from an EMBL/GenBank/DDBJ whole genome shotgun (WGS) entry which is preliminary data.</text>
</comment>